<name>A0AAD4XWP0_9MAGN</name>
<evidence type="ECO:0000313" key="2">
    <source>
        <dbReference type="Proteomes" id="UP001202328"/>
    </source>
</evidence>
<evidence type="ECO:0000313" key="1">
    <source>
        <dbReference type="EMBL" id="KAI3957464.1"/>
    </source>
</evidence>
<sequence length="51" mass="5737">HVLRLSIGVFERVTDQVDFDKVFVATVTMCTVSGSMDKLLLIANCRRPKLL</sequence>
<keyword evidence="2" id="KW-1185">Reference proteome</keyword>
<protein>
    <submittedName>
        <fullName evidence="1">Uncharacterized protein</fullName>
    </submittedName>
</protein>
<accession>A0AAD4XWP0</accession>
<proteinExistence type="predicted"/>
<reference evidence="1" key="1">
    <citation type="submission" date="2022-04" db="EMBL/GenBank/DDBJ databases">
        <title>A functionally conserved STORR gene fusion in Papaver species that diverged 16.8 million years ago.</title>
        <authorList>
            <person name="Catania T."/>
        </authorList>
    </citation>
    <scope>NUCLEOTIDE SEQUENCE</scope>
    <source>
        <strain evidence="1">S-188037</strain>
    </source>
</reference>
<dbReference type="AlphaFoldDB" id="A0AAD4XWP0"/>
<comment type="caution">
    <text evidence="1">The sequence shown here is derived from an EMBL/GenBank/DDBJ whole genome shotgun (WGS) entry which is preliminary data.</text>
</comment>
<feature type="non-terminal residue" evidence="1">
    <location>
        <position position="1"/>
    </location>
</feature>
<dbReference type="EMBL" id="JAJJMB010001336">
    <property type="protein sequence ID" value="KAI3957464.1"/>
    <property type="molecule type" value="Genomic_DNA"/>
</dbReference>
<gene>
    <name evidence="1" type="ORF">MKW98_003185</name>
</gene>
<dbReference type="Proteomes" id="UP001202328">
    <property type="component" value="Unassembled WGS sequence"/>
</dbReference>
<organism evidence="1 2">
    <name type="scientific">Papaver atlanticum</name>
    <dbReference type="NCBI Taxonomy" id="357466"/>
    <lineage>
        <taxon>Eukaryota</taxon>
        <taxon>Viridiplantae</taxon>
        <taxon>Streptophyta</taxon>
        <taxon>Embryophyta</taxon>
        <taxon>Tracheophyta</taxon>
        <taxon>Spermatophyta</taxon>
        <taxon>Magnoliopsida</taxon>
        <taxon>Ranunculales</taxon>
        <taxon>Papaveraceae</taxon>
        <taxon>Papaveroideae</taxon>
        <taxon>Papaver</taxon>
    </lineage>
</organism>